<sequence length="317" mass="34306">MENRAHALIAGVFILLLGIILALAAYWISQRGPQRVPYDILTPYAVTGLSVQAPVKYRGVQIGIVDEIGFASRRPGLIRIRIAVDPDAPITTKTFAQLNFQGVTGLSYVELAESGPGGKLLATNGNTPAEIPMRQSFLAEFGSLGQTLLVRLNQLVDKMNQLGGPENQAHINNILANIETITQDVSDMQAALNPSLQELPQLIDSSERTVSETRQLVQDMRALTRSAQAQVEQIGEASQSFSSLGQTGKQIGQHISNTTLPELHTLMNSLTRTSESLDRFVNDLQQRPQSLIFGRRPAAPGPGENGFVPPAPKEATP</sequence>
<name>A0ABU9DB19_9PROT</name>
<keyword evidence="2" id="KW-0472">Membrane</keyword>
<reference evidence="4 5" key="1">
    <citation type="submission" date="2024-04" db="EMBL/GenBank/DDBJ databases">
        <authorList>
            <person name="Abashina T."/>
            <person name="Shaikin A."/>
        </authorList>
    </citation>
    <scope>NUCLEOTIDE SEQUENCE [LARGE SCALE GENOMIC DNA]</scope>
    <source>
        <strain evidence="4 5">AAFK</strain>
    </source>
</reference>
<accession>A0ABU9DB19</accession>
<dbReference type="RefSeq" id="WP_341371765.1">
    <property type="nucleotide sequence ID" value="NZ_JBBPCO010000015.1"/>
</dbReference>
<dbReference type="Gene3D" id="1.10.287.950">
    <property type="entry name" value="Methyl-accepting chemotaxis protein"/>
    <property type="match status" value="1"/>
</dbReference>
<keyword evidence="2" id="KW-0812">Transmembrane</keyword>
<feature type="transmembrane region" description="Helical" evidence="2">
    <location>
        <begin position="7"/>
        <end position="28"/>
    </location>
</feature>
<evidence type="ECO:0000313" key="4">
    <source>
        <dbReference type="EMBL" id="MEK8090709.1"/>
    </source>
</evidence>
<feature type="domain" description="Mce/MlaD" evidence="3">
    <location>
        <begin position="46"/>
        <end position="112"/>
    </location>
</feature>
<comment type="caution">
    <text evidence="4">The sequence shown here is derived from an EMBL/GenBank/DDBJ whole genome shotgun (WGS) entry which is preliminary data.</text>
</comment>
<dbReference type="Pfam" id="PF02470">
    <property type="entry name" value="MlaD"/>
    <property type="match status" value="1"/>
</dbReference>
<evidence type="ECO:0000259" key="3">
    <source>
        <dbReference type="Pfam" id="PF02470"/>
    </source>
</evidence>
<dbReference type="PANTHER" id="PTHR36698">
    <property type="entry name" value="BLL5892 PROTEIN"/>
    <property type="match status" value="1"/>
</dbReference>
<feature type="region of interest" description="Disordered" evidence="1">
    <location>
        <begin position="293"/>
        <end position="317"/>
    </location>
</feature>
<organism evidence="4 5">
    <name type="scientific">Thermithiobacillus plumbiphilus</name>
    <dbReference type="NCBI Taxonomy" id="1729899"/>
    <lineage>
        <taxon>Bacteria</taxon>
        <taxon>Pseudomonadati</taxon>
        <taxon>Pseudomonadota</taxon>
        <taxon>Acidithiobacillia</taxon>
        <taxon>Acidithiobacillales</taxon>
        <taxon>Thermithiobacillaceae</taxon>
        <taxon>Thermithiobacillus</taxon>
    </lineage>
</organism>
<dbReference type="EMBL" id="JBBPCO010000015">
    <property type="protein sequence ID" value="MEK8090709.1"/>
    <property type="molecule type" value="Genomic_DNA"/>
</dbReference>
<dbReference type="PANTHER" id="PTHR36698:SF2">
    <property type="entry name" value="MCE_MLAD DOMAIN-CONTAINING PROTEIN"/>
    <property type="match status" value="1"/>
</dbReference>
<gene>
    <name evidence="4" type="ORF">WOB96_13205</name>
</gene>
<proteinExistence type="predicted"/>
<evidence type="ECO:0000313" key="5">
    <source>
        <dbReference type="Proteomes" id="UP001446205"/>
    </source>
</evidence>
<evidence type="ECO:0000256" key="2">
    <source>
        <dbReference type="SAM" id="Phobius"/>
    </source>
</evidence>
<keyword evidence="2" id="KW-1133">Transmembrane helix</keyword>
<keyword evidence="5" id="KW-1185">Reference proteome</keyword>
<evidence type="ECO:0000256" key="1">
    <source>
        <dbReference type="SAM" id="MobiDB-lite"/>
    </source>
</evidence>
<dbReference type="Proteomes" id="UP001446205">
    <property type="component" value="Unassembled WGS sequence"/>
</dbReference>
<protein>
    <submittedName>
        <fullName evidence="4">MlaD family protein</fullName>
    </submittedName>
</protein>
<dbReference type="InterPro" id="IPR003399">
    <property type="entry name" value="Mce/MlaD"/>
</dbReference>